<protein>
    <submittedName>
        <fullName evidence="3">Uncharacterized protein</fullName>
    </submittedName>
</protein>
<feature type="transmembrane region" description="Helical" evidence="1">
    <location>
        <begin position="100"/>
        <end position="130"/>
    </location>
</feature>
<proteinExistence type="predicted"/>
<feature type="chain" id="PRO_5007879972" evidence="2">
    <location>
        <begin position="24"/>
        <end position="137"/>
    </location>
</feature>
<feature type="signal peptide" evidence="2">
    <location>
        <begin position="1"/>
        <end position="23"/>
    </location>
</feature>
<keyword evidence="1" id="KW-0812">Transmembrane</keyword>
<evidence type="ECO:0000313" key="4">
    <source>
        <dbReference type="Proteomes" id="UP000076532"/>
    </source>
</evidence>
<reference evidence="3 4" key="1">
    <citation type="journal article" date="2016" name="Mol. Biol. Evol.">
        <title>Comparative Genomics of Early-Diverging Mushroom-Forming Fungi Provides Insights into the Origins of Lignocellulose Decay Capabilities.</title>
        <authorList>
            <person name="Nagy L.G."/>
            <person name="Riley R."/>
            <person name="Tritt A."/>
            <person name="Adam C."/>
            <person name="Daum C."/>
            <person name="Floudas D."/>
            <person name="Sun H."/>
            <person name="Yadav J.S."/>
            <person name="Pangilinan J."/>
            <person name="Larsson K.H."/>
            <person name="Matsuura K."/>
            <person name="Barry K."/>
            <person name="Labutti K."/>
            <person name="Kuo R."/>
            <person name="Ohm R.A."/>
            <person name="Bhattacharya S.S."/>
            <person name="Shirouzu T."/>
            <person name="Yoshinaga Y."/>
            <person name="Martin F.M."/>
            <person name="Grigoriev I.V."/>
            <person name="Hibbett D.S."/>
        </authorList>
    </citation>
    <scope>NUCLEOTIDE SEQUENCE [LARGE SCALE GENOMIC DNA]</scope>
    <source>
        <strain evidence="3 4">CBS 109695</strain>
    </source>
</reference>
<keyword evidence="4" id="KW-1185">Reference proteome</keyword>
<sequence>MHVPCQILPQSLVLLCLLMDSKLLPFVMHNAHLLAYNLTYIFRWTLTQPWIELWAQYWLPSSFTLQAYLPCLLQDIFTLFFVFVIGIIRATPFVFRIIRAALFVFRFIGAALGVFISIEAALFVCAQYLFSCISASV</sequence>
<dbReference type="EMBL" id="KV417494">
    <property type="protein sequence ID" value="KZP30266.1"/>
    <property type="molecule type" value="Genomic_DNA"/>
</dbReference>
<keyword evidence="1" id="KW-0472">Membrane</keyword>
<gene>
    <name evidence="3" type="ORF">FIBSPDRAFT_125832</name>
</gene>
<feature type="transmembrane region" description="Helical" evidence="1">
    <location>
        <begin position="67"/>
        <end position="88"/>
    </location>
</feature>
<accession>A0A166T768</accession>
<dbReference type="Proteomes" id="UP000076532">
    <property type="component" value="Unassembled WGS sequence"/>
</dbReference>
<name>A0A166T768_9AGAM</name>
<dbReference type="AlphaFoldDB" id="A0A166T768"/>
<evidence type="ECO:0000313" key="3">
    <source>
        <dbReference type="EMBL" id="KZP30266.1"/>
    </source>
</evidence>
<evidence type="ECO:0000256" key="2">
    <source>
        <dbReference type="SAM" id="SignalP"/>
    </source>
</evidence>
<keyword evidence="1" id="KW-1133">Transmembrane helix</keyword>
<keyword evidence="2" id="KW-0732">Signal</keyword>
<evidence type="ECO:0000256" key="1">
    <source>
        <dbReference type="SAM" id="Phobius"/>
    </source>
</evidence>
<organism evidence="3 4">
    <name type="scientific">Athelia psychrophila</name>
    <dbReference type="NCBI Taxonomy" id="1759441"/>
    <lineage>
        <taxon>Eukaryota</taxon>
        <taxon>Fungi</taxon>
        <taxon>Dikarya</taxon>
        <taxon>Basidiomycota</taxon>
        <taxon>Agaricomycotina</taxon>
        <taxon>Agaricomycetes</taxon>
        <taxon>Agaricomycetidae</taxon>
        <taxon>Atheliales</taxon>
        <taxon>Atheliaceae</taxon>
        <taxon>Athelia</taxon>
    </lineage>
</organism>